<keyword evidence="6 8" id="KW-0560">Oxidoreductase</keyword>
<evidence type="ECO:0000256" key="3">
    <source>
        <dbReference type="ARBA" id="ARBA00006743"/>
    </source>
</evidence>
<organism evidence="10 11">
    <name type="scientific">Laspinema palackyanum D2a</name>
    <dbReference type="NCBI Taxonomy" id="2953684"/>
    <lineage>
        <taxon>Bacteria</taxon>
        <taxon>Bacillati</taxon>
        <taxon>Cyanobacteriota</taxon>
        <taxon>Cyanophyceae</taxon>
        <taxon>Oscillatoriophycideae</taxon>
        <taxon>Oscillatoriales</taxon>
        <taxon>Laspinemataceae</taxon>
        <taxon>Laspinema</taxon>
        <taxon>Laspinema palackyanum</taxon>
    </lineage>
</organism>
<keyword evidence="4 8" id="KW-0285">Flavoprotein</keyword>
<accession>A0ABT2MT91</accession>
<dbReference type="PANTHER" id="PTHR45754">
    <property type="entry name" value="METHYLENETETRAHYDROFOLATE REDUCTASE"/>
    <property type="match status" value="1"/>
</dbReference>
<sequence>MKQPQNSLSRFRQAVRDGEFLMTAEVMPPKGGNAAHMITMANGLKNRVHAVNVTDGSRAVLRMSSLAASTILLQQGIEPIYQIACRDRNSIGLQGDLLGANALGIQNVLALTGDPVKAGDHPQAKSVFDMESVRLLKAIAKLNQGFDLNDKPLTDSPTDLFVGAAVDPQSKSWSGLKSRFEKKLAAGAEFFQSQLVCDFDKLDKFMNEIAQGCGKPILVGIFLLKSAKNAEFINRCVPGVDIPQHIIDRLAKAKDPLREGVAIAAEQVQMARSLCQGVHLMAVKREDLIPEILDLAGIPPISSEPLSMDSETLGDRPPVVRISTPTT</sequence>
<comment type="pathway">
    <text evidence="2 8">One-carbon metabolism; tetrahydrofolate interconversion.</text>
</comment>
<comment type="cofactor">
    <cofactor evidence="1 8">
        <name>FAD</name>
        <dbReference type="ChEBI" id="CHEBI:57692"/>
    </cofactor>
</comment>
<proteinExistence type="inferred from homology"/>
<comment type="similarity">
    <text evidence="3 8">Belongs to the methylenetetrahydrofolate reductase family.</text>
</comment>
<evidence type="ECO:0000256" key="6">
    <source>
        <dbReference type="ARBA" id="ARBA00023002"/>
    </source>
</evidence>
<feature type="region of interest" description="Disordered" evidence="9">
    <location>
        <begin position="306"/>
        <end position="327"/>
    </location>
</feature>
<keyword evidence="5 8" id="KW-0274">FAD</keyword>
<name>A0ABT2MT91_9CYAN</name>
<keyword evidence="11" id="KW-1185">Reference proteome</keyword>
<dbReference type="SUPFAM" id="SSF51730">
    <property type="entry name" value="FAD-linked oxidoreductase"/>
    <property type="match status" value="1"/>
</dbReference>
<dbReference type="RefSeq" id="WP_368007497.1">
    <property type="nucleotide sequence ID" value="NZ_JAMXFF010000025.1"/>
</dbReference>
<dbReference type="PANTHER" id="PTHR45754:SF3">
    <property type="entry name" value="METHYLENETETRAHYDROFOLATE REDUCTASE (NADPH)"/>
    <property type="match status" value="1"/>
</dbReference>
<evidence type="ECO:0000256" key="9">
    <source>
        <dbReference type="SAM" id="MobiDB-lite"/>
    </source>
</evidence>
<evidence type="ECO:0000256" key="7">
    <source>
        <dbReference type="ARBA" id="ARBA00048628"/>
    </source>
</evidence>
<gene>
    <name evidence="10" type="ORF">NG799_16655</name>
</gene>
<evidence type="ECO:0000256" key="1">
    <source>
        <dbReference type="ARBA" id="ARBA00001974"/>
    </source>
</evidence>
<protein>
    <recommendedName>
        <fullName evidence="8">Methylenetetrahydrofolate reductase</fullName>
    </recommendedName>
</protein>
<comment type="caution">
    <text evidence="10">The sequence shown here is derived from an EMBL/GenBank/DDBJ whole genome shotgun (WGS) entry which is preliminary data.</text>
</comment>
<evidence type="ECO:0000256" key="8">
    <source>
        <dbReference type="RuleBase" id="RU003862"/>
    </source>
</evidence>
<evidence type="ECO:0000256" key="4">
    <source>
        <dbReference type="ARBA" id="ARBA00022630"/>
    </source>
</evidence>
<dbReference type="EMBL" id="JAMXFF010000025">
    <property type="protein sequence ID" value="MCT7967944.1"/>
    <property type="molecule type" value="Genomic_DNA"/>
</dbReference>
<dbReference type="InterPro" id="IPR029041">
    <property type="entry name" value="FAD-linked_oxidoreductase-like"/>
</dbReference>
<dbReference type="CDD" id="cd00537">
    <property type="entry name" value="MTHFR"/>
    <property type="match status" value="1"/>
</dbReference>
<evidence type="ECO:0000256" key="2">
    <source>
        <dbReference type="ARBA" id="ARBA00004777"/>
    </source>
</evidence>
<dbReference type="InterPro" id="IPR003171">
    <property type="entry name" value="Mehydrof_redctse-like"/>
</dbReference>
<dbReference type="GO" id="GO:0004489">
    <property type="term" value="F:methylenetetrahydrofolate reductase [NAD(P)H] activity"/>
    <property type="evidence" value="ECO:0007669"/>
    <property type="project" value="UniProtKB-EC"/>
</dbReference>
<dbReference type="Gene3D" id="3.20.20.220">
    <property type="match status" value="1"/>
</dbReference>
<dbReference type="Proteomes" id="UP001525890">
    <property type="component" value="Unassembled WGS sequence"/>
</dbReference>
<evidence type="ECO:0000313" key="11">
    <source>
        <dbReference type="Proteomes" id="UP001525890"/>
    </source>
</evidence>
<evidence type="ECO:0000313" key="10">
    <source>
        <dbReference type="EMBL" id="MCT7967944.1"/>
    </source>
</evidence>
<comment type="catalytic activity">
    <reaction evidence="7">
        <text>(6S)-5-methyl-5,6,7,8-tetrahydrofolate + NAD(+) = (6R)-5,10-methylene-5,6,7,8-tetrahydrofolate + NADH + H(+)</text>
        <dbReference type="Rhea" id="RHEA:19821"/>
        <dbReference type="ChEBI" id="CHEBI:15378"/>
        <dbReference type="ChEBI" id="CHEBI:15636"/>
        <dbReference type="ChEBI" id="CHEBI:18608"/>
        <dbReference type="ChEBI" id="CHEBI:57540"/>
        <dbReference type="ChEBI" id="CHEBI:57945"/>
        <dbReference type="EC" id="1.5.1.54"/>
    </reaction>
    <physiologicalReaction direction="right-to-left" evidence="7">
        <dbReference type="Rhea" id="RHEA:19823"/>
    </physiologicalReaction>
</comment>
<dbReference type="Pfam" id="PF02219">
    <property type="entry name" value="MTHFR"/>
    <property type="match status" value="1"/>
</dbReference>
<evidence type="ECO:0000256" key="5">
    <source>
        <dbReference type="ARBA" id="ARBA00022827"/>
    </source>
</evidence>
<reference evidence="10 11" key="1">
    <citation type="journal article" date="2022" name="Front. Microbiol.">
        <title>High genomic differentiation and limited gene flow indicate recent cryptic speciation within the genus Laspinema (cyanobacteria).</title>
        <authorList>
            <person name="Stanojkovic A."/>
            <person name="Skoupy S."/>
            <person name="Skaloud P."/>
            <person name="Dvorak P."/>
        </authorList>
    </citation>
    <scope>NUCLEOTIDE SEQUENCE [LARGE SCALE GENOMIC DNA]</scope>
    <source>
        <strain evidence="10 11">D2a</strain>
    </source>
</reference>